<gene>
    <name evidence="1" type="ORF">L202_04619</name>
</gene>
<keyword evidence="2" id="KW-1185">Reference proteome</keyword>
<organism evidence="1 2">
    <name type="scientific">Cryptococcus amylolentus CBS 6039</name>
    <dbReference type="NCBI Taxonomy" id="1295533"/>
    <lineage>
        <taxon>Eukaryota</taxon>
        <taxon>Fungi</taxon>
        <taxon>Dikarya</taxon>
        <taxon>Basidiomycota</taxon>
        <taxon>Agaricomycotina</taxon>
        <taxon>Tremellomycetes</taxon>
        <taxon>Tremellales</taxon>
        <taxon>Cryptococcaceae</taxon>
        <taxon>Cryptococcus</taxon>
    </lineage>
</organism>
<dbReference type="EMBL" id="AWGJ01000007">
    <property type="protein sequence ID" value="ODN77441.1"/>
    <property type="molecule type" value="Genomic_DNA"/>
</dbReference>
<protein>
    <submittedName>
        <fullName evidence="1">Uncharacterized protein</fullName>
    </submittedName>
</protein>
<evidence type="ECO:0000313" key="1">
    <source>
        <dbReference type="EMBL" id="ODN77441.1"/>
    </source>
</evidence>
<proteinExistence type="predicted"/>
<dbReference type="Proteomes" id="UP000094065">
    <property type="component" value="Unassembled WGS sequence"/>
</dbReference>
<dbReference type="AlphaFoldDB" id="A0A1E3HPS1"/>
<accession>A0A1E3HPS1</accession>
<comment type="caution">
    <text evidence="1">The sequence shown here is derived from an EMBL/GenBank/DDBJ whole genome shotgun (WGS) entry which is preliminary data.</text>
</comment>
<reference evidence="1 2" key="1">
    <citation type="submission" date="2016-06" db="EMBL/GenBank/DDBJ databases">
        <title>Evolution of pathogenesis and genome organization in the Tremellales.</title>
        <authorList>
            <person name="Cuomo C."/>
            <person name="Litvintseva A."/>
            <person name="Heitman J."/>
            <person name="Chen Y."/>
            <person name="Sun S."/>
            <person name="Springer D."/>
            <person name="Dromer F."/>
            <person name="Young S."/>
            <person name="Zeng Q."/>
            <person name="Chapman S."/>
            <person name="Gujja S."/>
            <person name="Saif S."/>
            <person name="Birren B."/>
        </authorList>
    </citation>
    <scope>NUCLEOTIDE SEQUENCE [LARGE SCALE GENOMIC DNA]</scope>
    <source>
        <strain evidence="1 2">CBS 6039</strain>
    </source>
</reference>
<evidence type="ECO:0000313" key="2">
    <source>
        <dbReference type="Proteomes" id="UP000094065"/>
    </source>
</evidence>
<dbReference type="RefSeq" id="XP_018992677.1">
    <property type="nucleotide sequence ID" value="XM_019138734.1"/>
</dbReference>
<name>A0A1E3HPS1_9TREE</name>
<sequence>MTIQADNWEALREEMMTKVKPSVEVDVFHRPPVAVTVDMDSIKGIHFGDVDEVIREMCIAGDGQYLVKLRITSIALSS</sequence>
<dbReference type="GeneID" id="30155928"/>